<dbReference type="SUPFAM" id="SSF51004">
    <property type="entry name" value="C-terminal (heme d1) domain of cytochrome cd1-nitrite reductase"/>
    <property type="match status" value="1"/>
</dbReference>
<protein>
    <recommendedName>
        <fullName evidence="3">YNCE-like beta-propeller domain-containing protein</fullName>
    </recommendedName>
</protein>
<evidence type="ECO:0000259" key="3">
    <source>
        <dbReference type="Pfam" id="PF21783"/>
    </source>
</evidence>
<proteinExistence type="predicted"/>
<dbReference type="Gene3D" id="2.130.10.10">
    <property type="entry name" value="YVTN repeat-like/Quinoprotein amine dehydrogenase"/>
    <property type="match status" value="1"/>
</dbReference>
<dbReference type="InterPro" id="IPR051200">
    <property type="entry name" value="Host-pathogen_enzymatic-act"/>
</dbReference>
<evidence type="ECO:0000313" key="4">
    <source>
        <dbReference type="EMBL" id="VUZ85978.1"/>
    </source>
</evidence>
<feature type="signal peptide" evidence="2">
    <location>
        <begin position="1"/>
        <end position="27"/>
    </location>
</feature>
<dbReference type="AlphaFoldDB" id="A0A564ZN52"/>
<feature type="non-terminal residue" evidence="4">
    <location>
        <position position="115"/>
    </location>
</feature>
<keyword evidence="1 2" id="KW-0732">Signal</keyword>
<evidence type="ECO:0000256" key="2">
    <source>
        <dbReference type="SAM" id="SignalP"/>
    </source>
</evidence>
<dbReference type="PANTHER" id="PTHR47197:SF3">
    <property type="entry name" value="DIHYDRO-HEME D1 DEHYDROGENASE"/>
    <property type="match status" value="1"/>
</dbReference>
<feature type="domain" description="YNCE-like beta-propeller" evidence="3">
    <location>
        <begin position="8"/>
        <end position="93"/>
    </location>
</feature>
<dbReference type="PANTHER" id="PTHR47197">
    <property type="entry name" value="PROTEIN NIRF"/>
    <property type="match status" value="1"/>
</dbReference>
<dbReference type="EMBL" id="CABIKM010000038">
    <property type="protein sequence ID" value="VUZ85978.1"/>
    <property type="molecule type" value="Genomic_DNA"/>
</dbReference>
<dbReference type="InterPro" id="IPR011964">
    <property type="entry name" value="YVTN_b-propeller_repeat"/>
</dbReference>
<name>A0A564ZN52_9BACT</name>
<dbReference type="InterPro" id="IPR015943">
    <property type="entry name" value="WD40/YVTN_repeat-like_dom_sf"/>
</dbReference>
<dbReference type="InterPro" id="IPR011048">
    <property type="entry name" value="Haem_d1_sf"/>
</dbReference>
<organism evidence="4 5">
    <name type="scientific">Candidatus Methylomirabilis lanthanidiphila</name>
    <dbReference type="NCBI Taxonomy" id="2211376"/>
    <lineage>
        <taxon>Bacteria</taxon>
        <taxon>Candidatus Methylomirabilota</taxon>
        <taxon>Candidatus Methylomirabilia</taxon>
        <taxon>Candidatus Methylomirabilales</taxon>
        <taxon>Candidatus Methylomirabilaceae</taxon>
        <taxon>Candidatus Methylomirabilis</taxon>
    </lineage>
</organism>
<dbReference type="Proteomes" id="UP000334340">
    <property type="component" value="Unassembled WGS sequence"/>
</dbReference>
<accession>A0A564ZN52</accession>
<sequence>MLRRWGGVPAIICPMILALAGATVANAASLAYVTNSGSNNVSVVDTVTKAIFTTISVGLTPEQVTVTPNGAFAYVANFGSNTVSVIATATNTVVGSPIPVGSNPVGIAITPNGAS</sequence>
<feature type="chain" id="PRO_5021842964" description="YNCE-like beta-propeller domain-containing protein" evidence="2">
    <location>
        <begin position="28"/>
        <end position="115"/>
    </location>
</feature>
<evidence type="ECO:0000313" key="5">
    <source>
        <dbReference type="Proteomes" id="UP000334340"/>
    </source>
</evidence>
<reference evidence="4 5" key="1">
    <citation type="submission" date="2019-07" db="EMBL/GenBank/DDBJ databases">
        <authorList>
            <person name="Cremers G."/>
        </authorList>
    </citation>
    <scope>NUCLEOTIDE SEQUENCE [LARGE SCALE GENOMIC DNA]</scope>
</reference>
<keyword evidence="5" id="KW-1185">Reference proteome</keyword>
<dbReference type="InterPro" id="IPR048433">
    <property type="entry name" value="YNCE-like_beta-prop"/>
</dbReference>
<dbReference type="Pfam" id="PF21783">
    <property type="entry name" value="YNCE"/>
    <property type="match status" value="1"/>
</dbReference>
<evidence type="ECO:0000256" key="1">
    <source>
        <dbReference type="ARBA" id="ARBA00022729"/>
    </source>
</evidence>
<gene>
    <name evidence="4" type="ORF">MELA_02372</name>
</gene>
<dbReference type="NCBIfam" id="TIGR02276">
    <property type="entry name" value="beta_rpt_yvtn"/>
    <property type="match status" value="2"/>
</dbReference>